<dbReference type="AlphaFoldDB" id="A0A453R490"/>
<keyword evidence="2" id="KW-1185">Reference proteome</keyword>
<reference evidence="1" key="4">
    <citation type="submission" date="2019-03" db="UniProtKB">
        <authorList>
            <consortium name="EnsemblPlants"/>
        </authorList>
    </citation>
    <scope>IDENTIFICATION</scope>
</reference>
<sequence>MNKNVHRYQLLANFYRSPTGEIRSARHTPGCSNLKENRRRRRREGLNHSFLPPAELLVAYSGIHTRTFRGKGRRPS</sequence>
<evidence type="ECO:0000313" key="1">
    <source>
        <dbReference type="EnsemblPlants" id="AET7Gv20456500.15"/>
    </source>
</evidence>
<dbReference type="Proteomes" id="UP000015105">
    <property type="component" value="Chromosome 7D"/>
</dbReference>
<name>A0A453R490_AEGTS</name>
<evidence type="ECO:0000313" key="2">
    <source>
        <dbReference type="Proteomes" id="UP000015105"/>
    </source>
</evidence>
<proteinExistence type="predicted"/>
<reference evidence="2" key="1">
    <citation type="journal article" date="2014" name="Science">
        <title>Ancient hybridizations among the ancestral genomes of bread wheat.</title>
        <authorList>
            <consortium name="International Wheat Genome Sequencing Consortium,"/>
            <person name="Marcussen T."/>
            <person name="Sandve S.R."/>
            <person name="Heier L."/>
            <person name="Spannagl M."/>
            <person name="Pfeifer M."/>
            <person name="Jakobsen K.S."/>
            <person name="Wulff B.B."/>
            <person name="Steuernagel B."/>
            <person name="Mayer K.F."/>
            <person name="Olsen O.A."/>
        </authorList>
    </citation>
    <scope>NUCLEOTIDE SEQUENCE [LARGE SCALE GENOMIC DNA]</scope>
    <source>
        <strain evidence="2">cv. AL8/78</strain>
    </source>
</reference>
<reference evidence="2" key="2">
    <citation type="journal article" date="2017" name="Nat. Plants">
        <title>The Aegilops tauschii genome reveals multiple impacts of transposons.</title>
        <authorList>
            <person name="Zhao G."/>
            <person name="Zou C."/>
            <person name="Li K."/>
            <person name="Wang K."/>
            <person name="Li T."/>
            <person name="Gao L."/>
            <person name="Zhang X."/>
            <person name="Wang H."/>
            <person name="Yang Z."/>
            <person name="Liu X."/>
            <person name="Jiang W."/>
            <person name="Mao L."/>
            <person name="Kong X."/>
            <person name="Jiao Y."/>
            <person name="Jia J."/>
        </authorList>
    </citation>
    <scope>NUCLEOTIDE SEQUENCE [LARGE SCALE GENOMIC DNA]</scope>
    <source>
        <strain evidence="2">cv. AL8/78</strain>
    </source>
</reference>
<dbReference type="EnsemblPlants" id="AET7Gv20456500.15">
    <property type="protein sequence ID" value="AET7Gv20456500.15"/>
    <property type="gene ID" value="AET7Gv20456500"/>
</dbReference>
<accession>A0A453R490</accession>
<protein>
    <submittedName>
        <fullName evidence="1">Uncharacterized protein</fullName>
    </submittedName>
</protein>
<reference evidence="1" key="3">
    <citation type="journal article" date="2017" name="Nature">
        <title>Genome sequence of the progenitor of the wheat D genome Aegilops tauschii.</title>
        <authorList>
            <person name="Luo M.C."/>
            <person name="Gu Y.Q."/>
            <person name="Puiu D."/>
            <person name="Wang H."/>
            <person name="Twardziok S.O."/>
            <person name="Deal K.R."/>
            <person name="Huo N."/>
            <person name="Zhu T."/>
            <person name="Wang L."/>
            <person name="Wang Y."/>
            <person name="McGuire P.E."/>
            <person name="Liu S."/>
            <person name="Long H."/>
            <person name="Ramasamy R.K."/>
            <person name="Rodriguez J.C."/>
            <person name="Van S.L."/>
            <person name="Yuan L."/>
            <person name="Wang Z."/>
            <person name="Xia Z."/>
            <person name="Xiao L."/>
            <person name="Anderson O.D."/>
            <person name="Ouyang S."/>
            <person name="Liang Y."/>
            <person name="Zimin A.V."/>
            <person name="Pertea G."/>
            <person name="Qi P."/>
            <person name="Bennetzen J.L."/>
            <person name="Dai X."/>
            <person name="Dawson M.W."/>
            <person name="Muller H.G."/>
            <person name="Kugler K."/>
            <person name="Rivarola-Duarte L."/>
            <person name="Spannagl M."/>
            <person name="Mayer K.F.X."/>
            <person name="Lu F.H."/>
            <person name="Bevan M.W."/>
            <person name="Leroy P."/>
            <person name="Li P."/>
            <person name="You F.M."/>
            <person name="Sun Q."/>
            <person name="Liu Z."/>
            <person name="Lyons E."/>
            <person name="Wicker T."/>
            <person name="Salzberg S.L."/>
            <person name="Devos K.M."/>
            <person name="Dvorak J."/>
        </authorList>
    </citation>
    <scope>NUCLEOTIDE SEQUENCE [LARGE SCALE GENOMIC DNA]</scope>
    <source>
        <strain evidence="1">cv. AL8/78</strain>
    </source>
</reference>
<reference evidence="1" key="5">
    <citation type="journal article" date="2021" name="G3 (Bethesda)">
        <title>Aegilops tauschii genome assembly Aet v5.0 features greater sequence contiguity and improved annotation.</title>
        <authorList>
            <person name="Wang L."/>
            <person name="Zhu T."/>
            <person name="Rodriguez J.C."/>
            <person name="Deal K.R."/>
            <person name="Dubcovsky J."/>
            <person name="McGuire P.E."/>
            <person name="Lux T."/>
            <person name="Spannagl M."/>
            <person name="Mayer K.F.X."/>
            <person name="Baldrich P."/>
            <person name="Meyers B.C."/>
            <person name="Huo N."/>
            <person name="Gu Y.Q."/>
            <person name="Zhou H."/>
            <person name="Devos K.M."/>
            <person name="Bennetzen J.L."/>
            <person name="Unver T."/>
            <person name="Budak H."/>
            <person name="Gulick P.J."/>
            <person name="Galiba G."/>
            <person name="Kalapos B."/>
            <person name="Nelson D.R."/>
            <person name="Li P."/>
            <person name="You F.M."/>
            <person name="Luo M.C."/>
            <person name="Dvorak J."/>
        </authorList>
    </citation>
    <scope>NUCLEOTIDE SEQUENCE [LARGE SCALE GENOMIC DNA]</scope>
    <source>
        <strain evidence="1">cv. AL8/78</strain>
    </source>
</reference>
<organism evidence="1 2">
    <name type="scientific">Aegilops tauschii subsp. strangulata</name>
    <name type="common">Goatgrass</name>
    <dbReference type="NCBI Taxonomy" id="200361"/>
    <lineage>
        <taxon>Eukaryota</taxon>
        <taxon>Viridiplantae</taxon>
        <taxon>Streptophyta</taxon>
        <taxon>Embryophyta</taxon>
        <taxon>Tracheophyta</taxon>
        <taxon>Spermatophyta</taxon>
        <taxon>Magnoliopsida</taxon>
        <taxon>Liliopsida</taxon>
        <taxon>Poales</taxon>
        <taxon>Poaceae</taxon>
        <taxon>BOP clade</taxon>
        <taxon>Pooideae</taxon>
        <taxon>Triticodae</taxon>
        <taxon>Triticeae</taxon>
        <taxon>Triticinae</taxon>
        <taxon>Aegilops</taxon>
    </lineage>
</organism>
<dbReference type="Gramene" id="AET7Gv20456500.15">
    <property type="protein sequence ID" value="AET7Gv20456500.15"/>
    <property type="gene ID" value="AET7Gv20456500"/>
</dbReference>